<evidence type="ECO:0000313" key="3">
    <source>
        <dbReference type="Proteomes" id="UP001170379"/>
    </source>
</evidence>
<evidence type="ECO:0000259" key="1">
    <source>
        <dbReference type="Pfam" id="PF08768"/>
    </source>
</evidence>
<evidence type="ECO:0000313" key="2">
    <source>
        <dbReference type="EMBL" id="MDJ1371560.1"/>
    </source>
</evidence>
<dbReference type="SUPFAM" id="SSF50814">
    <property type="entry name" value="Lipocalins"/>
    <property type="match status" value="1"/>
</dbReference>
<organism evidence="2 3">
    <name type="scientific">Gulosibacter molinativorax</name>
    <dbReference type="NCBI Taxonomy" id="256821"/>
    <lineage>
        <taxon>Bacteria</taxon>
        <taxon>Bacillati</taxon>
        <taxon>Actinomycetota</taxon>
        <taxon>Actinomycetes</taxon>
        <taxon>Micrococcales</taxon>
        <taxon>Microbacteriaceae</taxon>
        <taxon>Gulosibacter</taxon>
    </lineage>
</organism>
<protein>
    <submittedName>
        <fullName evidence="2">DUF1794 domain-containing protein</fullName>
    </submittedName>
</protein>
<dbReference type="EMBL" id="PXVD01000013">
    <property type="protein sequence ID" value="MDJ1371560.1"/>
    <property type="molecule type" value="Genomic_DNA"/>
</dbReference>
<gene>
    <name evidence="2" type="ORF">C7K25_09310</name>
</gene>
<sequence length="108" mass="12106">MKTLSEIYAAAHYFRVPGERTVELVLAHPTGQTELAEGKIDVRPGGFKLRLHAHVVNTSTAKPVERIIRTLELDGDRLRTTLEMEAVGVEITQHLSSVLTRVEPENHR</sequence>
<accession>A0ABT7C8S5</accession>
<name>A0ABT7C8S5_9MICO</name>
<dbReference type="InterPro" id="IPR014878">
    <property type="entry name" value="THAP4-like_heme-bd"/>
</dbReference>
<reference evidence="2" key="1">
    <citation type="submission" date="2018-03" db="EMBL/GenBank/DDBJ databases">
        <authorList>
            <person name="Nunes O.C."/>
            <person name="Lopes A.R."/>
            <person name="Froufe H."/>
            <person name="Munoz-Merida A."/>
            <person name="Barroso C."/>
            <person name="Egas C."/>
        </authorList>
    </citation>
    <scope>NUCLEOTIDE SEQUENCE</scope>
    <source>
        <strain evidence="2">ON4</strain>
    </source>
</reference>
<dbReference type="Gene3D" id="2.40.128.20">
    <property type="match status" value="1"/>
</dbReference>
<dbReference type="Proteomes" id="UP001170379">
    <property type="component" value="Unassembled WGS sequence"/>
</dbReference>
<proteinExistence type="predicted"/>
<keyword evidence="3" id="KW-1185">Reference proteome</keyword>
<reference evidence="2" key="2">
    <citation type="journal article" date="2022" name="Sci. Rep.">
        <title>In silico prediction of the enzymes involved in the degradation of the herbicide molinate by Gulosibacter molinativorax ON4T.</title>
        <authorList>
            <person name="Lopes A.R."/>
            <person name="Bunin E."/>
            <person name="Viana A.T."/>
            <person name="Froufe H."/>
            <person name="Munoz-Merida A."/>
            <person name="Pinho D."/>
            <person name="Figueiredo J."/>
            <person name="Barroso C."/>
            <person name="Vaz-Moreira I."/>
            <person name="Bellanger X."/>
            <person name="Egas C."/>
            <person name="Nunes O.C."/>
        </authorList>
    </citation>
    <scope>NUCLEOTIDE SEQUENCE</scope>
    <source>
        <strain evidence="2">ON4</strain>
    </source>
</reference>
<dbReference type="InterPro" id="IPR012674">
    <property type="entry name" value="Calycin"/>
</dbReference>
<feature type="domain" description="THAP4-like heme-binding" evidence="1">
    <location>
        <begin position="13"/>
        <end position="101"/>
    </location>
</feature>
<dbReference type="Pfam" id="PF08768">
    <property type="entry name" value="THAP4_heme-bd"/>
    <property type="match status" value="1"/>
</dbReference>
<comment type="caution">
    <text evidence="2">The sequence shown here is derived from an EMBL/GenBank/DDBJ whole genome shotgun (WGS) entry which is preliminary data.</text>
</comment>